<dbReference type="PANTHER" id="PTHR22911:SF79">
    <property type="entry name" value="MOBA-LIKE NTP TRANSFERASE DOMAIN-CONTAINING PROTEIN"/>
    <property type="match status" value="1"/>
</dbReference>
<name>D7VR07_SPHSI</name>
<keyword evidence="4" id="KW-1185">Reference proteome</keyword>
<evidence type="ECO:0000256" key="1">
    <source>
        <dbReference type="SAM" id="Phobius"/>
    </source>
</evidence>
<evidence type="ECO:0000313" key="4">
    <source>
        <dbReference type="Proteomes" id="UP000006258"/>
    </source>
</evidence>
<dbReference type="EMBL" id="ACHA02000012">
    <property type="protein sequence ID" value="EFK56208.1"/>
    <property type="molecule type" value="Genomic_DNA"/>
</dbReference>
<feature type="transmembrane region" description="Helical" evidence="1">
    <location>
        <begin position="270"/>
        <end position="293"/>
    </location>
</feature>
<feature type="transmembrane region" description="Helical" evidence="1">
    <location>
        <begin position="39"/>
        <end position="59"/>
    </location>
</feature>
<proteinExistence type="predicted"/>
<dbReference type="STRING" id="525373.HMPREF0766_13411"/>
<keyword evidence="1" id="KW-0472">Membrane</keyword>
<feature type="transmembrane region" description="Helical" evidence="1">
    <location>
        <begin position="179"/>
        <end position="203"/>
    </location>
</feature>
<feature type="transmembrane region" description="Helical" evidence="1">
    <location>
        <begin position="149"/>
        <end position="167"/>
    </location>
</feature>
<protein>
    <submittedName>
        <fullName evidence="3">Membrane protein</fullName>
    </submittedName>
</protein>
<feature type="transmembrane region" description="Helical" evidence="1">
    <location>
        <begin position="12"/>
        <end position="33"/>
    </location>
</feature>
<accession>D7VR07</accession>
<feature type="transmembrane region" description="Helical" evidence="1">
    <location>
        <begin position="71"/>
        <end position="90"/>
    </location>
</feature>
<evidence type="ECO:0000313" key="3">
    <source>
        <dbReference type="EMBL" id="EFK56208.1"/>
    </source>
</evidence>
<dbReference type="GO" id="GO:0016020">
    <property type="term" value="C:membrane"/>
    <property type="evidence" value="ECO:0007669"/>
    <property type="project" value="InterPro"/>
</dbReference>
<dbReference type="Proteomes" id="UP000006258">
    <property type="component" value="Unassembled WGS sequence"/>
</dbReference>
<dbReference type="PANTHER" id="PTHR22911">
    <property type="entry name" value="ACYL-MALONYL CONDENSING ENZYME-RELATED"/>
    <property type="match status" value="1"/>
</dbReference>
<dbReference type="eggNOG" id="COG0697">
    <property type="taxonomic scope" value="Bacteria"/>
</dbReference>
<dbReference type="SUPFAM" id="SSF103481">
    <property type="entry name" value="Multidrug resistance efflux transporter EmrE"/>
    <property type="match status" value="2"/>
</dbReference>
<reference evidence="3" key="1">
    <citation type="submission" date="2010-07" db="EMBL/GenBank/DDBJ databases">
        <authorList>
            <person name="Muzny D."/>
            <person name="Qin X."/>
            <person name="Buhay C."/>
            <person name="Dugan-Rocha S."/>
            <person name="Ding Y."/>
            <person name="Chen G."/>
            <person name="Hawes A."/>
            <person name="Holder M."/>
            <person name="Jhangiani S."/>
            <person name="Johnson A."/>
            <person name="Khan Z."/>
            <person name="Li Z."/>
            <person name="Liu W."/>
            <person name="Liu X."/>
            <person name="Perez L."/>
            <person name="Shen H."/>
            <person name="Wang Q."/>
            <person name="Watt J."/>
            <person name="Xi L."/>
            <person name="Xin Y."/>
            <person name="Zhou J."/>
            <person name="Deng J."/>
            <person name="Jiang H."/>
            <person name="Liu Y."/>
            <person name="Qu J."/>
            <person name="Song X.-Z."/>
            <person name="Zhang L."/>
            <person name="Villasana D."/>
            <person name="Johnson A."/>
            <person name="Liu J."/>
            <person name="Liyanage D."/>
            <person name="Lorensuhewa L."/>
            <person name="Robinson T."/>
            <person name="Song A."/>
            <person name="Song B.-B."/>
            <person name="Dinh H."/>
            <person name="Thornton R."/>
            <person name="Coyle M."/>
            <person name="Francisco L."/>
            <person name="Jackson L."/>
            <person name="Javaid M."/>
            <person name="Korchina V."/>
            <person name="Kovar C."/>
            <person name="Mata R."/>
            <person name="Mathew T."/>
            <person name="Ngo R."/>
            <person name="Nguyen L."/>
            <person name="Nguyen N."/>
            <person name="Okwuonu G."/>
            <person name="Ongeri F."/>
            <person name="Pham C."/>
            <person name="Simmons D."/>
            <person name="Wilczek-Boney K."/>
            <person name="Hale W."/>
            <person name="Jakkamsetti A."/>
            <person name="Pham P."/>
            <person name="Ruth R."/>
            <person name="San Lucas F."/>
            <person name="Warren J."/>
            <person name="Zhang J."/>
            <person name="Zhao Z."/>
            <person name="Zhou C."/>
            <person name="Zhu D."/>
            <person name="Lee S."/>
            <person name="Bess C."/>
            <person name="Blankenburg K."/>
            <person name="Forbes L."/>
            <person name="Fu Q."/>
            <person name="Gubbala S."/>
            <person name="Hirani K."/>
            <person name="Jayaseelan J.C."/>
            <person name="Lara F."/>
            <person name="Munidasa M."/>
            <person name="Palculict T."/>
            <person name="Patil S."/>
            <person name="Pu L.-L."/>
            <person name="Saada N."/>
            <person name="Tang L."/>
            <person name="Weissenberger G."/>
            <person name="Zhu Y."/>
            <person name="Hemphill L."/>
            <person name="Shang Y."/>
            <person name="Youmans B."/>
            <person name="Ayvaz T."/>
            <person name="Ross M."/>
            <person name="Santibanez J."/>
            <person name="Aqrawi P."/>
            <person name="Gross S."/>
            <person name="Joshi V."/>
            <person name="Fowler G."/>
            <person name="Nazareth L."/>
            <person name="Reid J."/>
            <person name="Worley K."/>
            <person name="Petrosino J."/>
            <person name="Highlander S."/>
            <person name="Gibbs R."/>
        </authorList>
    </citation>
    <scope>NUCLEOTIDE SEQUENCE [LARGE SCALE GENOMIC DNA]</scope>
    <source>
        <strain evidence="3">ATCC 33861</strain>
    </source>
</reference>
<dbReference type="InterPro" id="IPR000620">
    <property type="entry name" value="EamA_dom"/>
</dbReference>
<keyword evidence="1" id="KW-0812">Transmembrane</keyword>
<dbReference type="Pfam" id="PF00892">
    <property type="entry name" value="EamA"/>
    <property type="match status" value="2"/>
</dbReference>
<gene>
    <name evidence="3" type="ORF">HMPREF0766_13411</name>
</gene>
<dbReference type="InterPro" id="IPR037185">
    <property type="entry name" value="EmrE-like"/>
</dbReference>
<dbReference type="HOGENOM" id="CLU_033863_15_3_10"/>
<organism evidence="3 4">
    <name type="scientific">Sphingobacterium spiritivorum ATCC 33861</name>
    <dbReference type="NCBI Taxonomy" id="525373"/>
    <lineage>
        <taxon>Bacteria</taxon>
        <taxon>Pseudomonadati</taxon>
        <taxon>Bacteroidota</taxon>
        <taxon>Sphingobacteriia</taxon>
        <taxon>Sphingobacteriales</taxon>
        <taxon>Sphingobacteriaceae</taxon>
        <taxon>Sphingobacterium</taxon>
    </lineage>
</organism>
<keyword evidence="1" id="KW-1133">Transmembrane helix</keyword>
<feature type="transmembrane region" description="Helical" evidence="1">
    <location>
        <begin position="245"/>
        <end position="264"/>
    </location>
</feature>
<sequence length="297" mass="33647">MGQEDNSFMKKSYLVLHVAVILAGFTGIFGKLITVNEGLLVWYRVLFSAIILWMILKLFHVSRQITTKEKFNIAKIGMFITLHWVFFYASIKYSNISVGVVCYCLTSFFTAVFDPLINRRKFNVNELLLSVLTLAGIALIFHFDSSYQLGIGLGIISSAFAALYTLFNERIVKNYDSRLINYYQMIGGTIGLGILMPFYLYAFPVQTVLPDLKDIGYLVILASFCTVGLYILFAESLKKIPAFTVNLSFNLEPVYAIILAFLFFNESKQLNLFFYIGLLLVMTSVVLQTIVSLKRSS</sequence>
<comment type="caution">
    <text evidence="3">The sequence shown here is derived from an EMBL/GenBank/DDBJ whole genome shotgun (WGS) entry which is preliminary data.</text>
</comment>
<feature type="domain" description="EamA" evidence="2">
    <location>
        <begin position="149"/>
        <end position="287"/>
    </location>
</feature>
<feature type="domain" description="EamA" evidence="2">
    <location>
        <begin position="12"/>
        <end position="141"/>
    </location>
</feature>
<feature type="transmembrane region" description="Helical" evidence="1">
    <location>
        <begin position="96"/>
        <end position="117"/>
    </location>
</feature>
<feature type="transmembrane region" description="Helical" evidence="1">
    <location>
        <begin position="124"/>
        <end position="143"/>
    </location>
</feature>
<feature type="transmembrane region" description="Helical" evidence="1">
    <location>
        <begin position="215"/>
        <end position="233"/>
    </location>
</feature>
<evidence type="ECO:0000259" key="2">
    <source>
        <dbReference type="Pfam" id="PF00892"/>
    </source>
</evidence>
<dbReference type="AlphaFoldDB" id="D7VR07"/>